<organism evidence="11">
    <name type="scientific">Hypericum perforatum</name>
    <name type="common">St. John's wort</name>
    <dbReference type="NCBI Taxonomy" id="65561"/>
    <lineage>
        <taxon>Eukaryota</taxon>
        <taxon>Viridiplantae</taxon>
        <taxon>Streptophyta</taxon>
        <taxon>Embryophyta</taxon>
        <taxon>Tracheophyta</taxon>
        <taxon>Spermatophyta</taxon>
        <taxon>Magnoliopsida</taxon>
        <taxon>eudicotyledons</taxon>
        <taxon>Gunneridae</taxon>
        <taxon>Pentapetalae</taxon>
        <taxon>rosids</taxon>
        <taxon>fabids</taxon>
        <taxon>Malpighiales</taxon>
        <taxon>Hypericaceae</taxon>
        <taxon>Hypericeae</taxon>
        <taxon>Hypericum</taxon>
    </lineage>
</organism>
<dbReference type="EMBL" id="HM061166">
    <property type="protein sequence ID" value="ADK92868.1"/>
    <property type="molecule type" value="Genomic_DNA"/>
</dbReference>
<evidence type="ECO:0000256" key="8">
    <source>
        <dbReference type="ARBA" id="ARBA00022786"/>
    </source>
</evidence>
<dbReference type="InterPro" id="IPR031127">
    <property type="entry name" value="E3_UB_ligase_RBR"/>
</dbReference>
<dbReference type="InterPro" id="IPR044066">
    <property type="entry name" value="TRIAD_supradom"/>
</dbReference>
<dbReference type="PANTHER" id="PTHR11685">
    <property type="entry name" value="RBR FAMILY RING FINGER AND IBR DOMAIN-CONTAINING"/>
    <property type="match status" value="1"/>
</dbReference>
<evidence type="ECO:0000256" key="7">
    <source>
        <dbReference type="ARBA" id="ARBA00022771"/>
    </source>
</evidence>
<gene>
    <name evidence="11" type="primary">ARI-T</name>
</gene>
<protein>
    <recommendedName>
        <fullName evidence="3">RBR-type E3 ubiquitin transferase</fullName>
        <ecNumber evidence="3">2.3.2.31</ecNumber>
    </recommendedName>
</protein>
<keyword evidence="7" id="KW-0863">Zinc-finger</keyword>
<evidence type="ECO:0000259" key="10">
    <source>
        <dbReference type="PROSITE" id="PS51873"/>
    </source>
</evidence>
<dbReference type="GO" id="GO:0008270">
    <property type="term" value="F:zinc ion binding"/>
    <property type="evidence" value="ECO:0007669"/>
    <property type="project" value="UniProtKB-KW"/>
</dbReference>
<dbReference type="PROSITE" id="PS51873">
    <property type="entry name" value="TRIAD"/>
    <property type="match status" value="1"/>
</dbReference>
<comment type="pathway">
    <text evidence="2">Protein modification; protein ubiquitination.</text>
</comment>
<keyword evidence="4" id="KW-0808">Transferase</keyword>
<dbReference type="Gene3D" id="1.20.120.1750">
    <property type="match status" value="1"/>
</dbReference>
<dbReference type="Pfam" id="PF22605">
    <property type="entry name" value="IBR_2"/>
    <property type="match status" value="1"/>
</dbReference>
<keyword evidence="6" id="KW-0677">Repeat</keyword>
<evidence type="ECO:0000256" key="3">
    <source>
        <dbReference type="ARBA" id="ARBA00012251"/>
    </source>
</evidence>
<comment type="catalytic activity">
    <reaction evidence="1">
        <text>[E2 ubiquitin-conjugating enzyme]-S-ubiquitinyl-L-cysteine + [acceptor protein]-L-lysine = [E2 ubiquitin-conjugating enzyme]-L-cysteine + [acceptor protein]-N(6)-ubiquitinyl-L-lysine.</text>
        <dbReference type="EC" id="2.3.2.31"/>
    </reaction>
</comment>
<dbReference type="EC" id="2.3.2.31" evidence="3"/>
<dbReference type="InterPro" id="IPR054694">
    <property type="entry name" value="Parkin-like_IBR"/>
</dbReference>
<keyword evidence="8" id="KW-0833">Ubl conjugation pathway</keyword>
<evidence type="ECO:0000256" key="2">
    <source>
        <dbReference type="ARBA" id="ARBA00004906"/>
    </source>
</evidence>
<keyword evidence="5" id="KW-0479">Metal-binding</keyword>
<evidence type="ECO:0000256" key="5">
    <source>
        <dbReference type="ARBA" id="ARBA00022723"/>
    </source>
</evidence>
<evidence type="ECO:0000313" key="11">
    <source>
        <dbReference type="EMBL" id="ADK92868.1"/>
    </source>
</evidence>
<dbReference type="SUPFAM" id="SSF57850">
    <property type="entry name" value="RING/U-box"/>
    <property type="match status" value="1"/>
</dbReference>
<evidence type="ECO:0000256" key="1">
    <source>
        <dbReference type="ARBA" id="ARBA00001798"/>
    </source>
</evidence>
<reference evidence="11" key="1">
    <citation type="journal article" date="2010" name="Plant J.">
        <title>Identification and genetic analysis of the APOSPORY locus in Hypericum perforatum L.</title>
        <authorList>
            <person name="Schallau A."/>
            <person name="Arzenton F."/>
            <person name="Johnston A.J."/>
            <person name="Hahnel U."/>
            <person name="Koszegi D."/>
            <person name="Blattner F.R."/>
            <person name="Altschmied L."/>
            <person name="Haberer G."/>
            <person name="Barcaccia G."/>
            <person name="Baumlein H."/>
        </authorList>
    </citation>
    <scope>NUCLEOTIDE SEQUENCE</scope>
</reference>
<sequence length="164" mass="19142">MPPYANMRLSSLPVVQTLMFPAFAPVAFCWSCRGSHRPVDCGTISKWIMKNCTESENVNWILANLKPCPRPNEKTHGCMHMTCTLPCNFEFCWLCLGSWQEHRERTGSFYACNGYVVARQVVVFDEAERTREMVRRVLKWTNVYGYYLPDHEHAKKQFFDYVQG</sequence>
<dbReference type="GO" id="GO:0061630">
    <property type="term" value="F:ubiquitin protein ligase activity"/>
    <property type="evidence" value="ECO:0007669"/>
    <property type="project" value="UniProtKB-EC"/>
</dbReference>
<dbReference type="GO" id="GO:0016567">
    <property type="term" value="P:protein ubiquitination"/>
    <property type="evidence" value="ECO:0007669"/>
    <property type="project" value="InterPro"/>
</dbReference>
<accession>D9ZHC7</accession>
<name>D9ZHC7_HYPPE</name>
<proteinExistence type="predicted"/>
<keyword evidence="9" id="KW-0862">Zinc</keyword>
<evidence type="ECO:0000256" key="4">
    <source>
        <dbReference type="ARBA" id="ARBA00022679"/>
    </source>
</evidence>
<dbReference type="AlphaFoldDB" id="D9ZHC7"/>
<evidence type="ECO:0000256" key="6">
    <source>
        <dbReference type="ARBA" id="ARBA00022737"/>
    </source>
</evidence>
<feature type="domain" description="RING-type" evidence="10">
    <location>
        <begin position="1"/>
        <end position="116"/>
    </location>
</feature>
<evidence type="ECO:0000256" key="9">
    <source>
        <dbReference type="ARBA" id="ARBA00022833"/>
    </source>
</evidence>